<dbReference type="Gene3D" id="1.20.1050.10">
    <property type="match status" value="1"/>
</dbReference>
<name>A0A8K0PLI5_9PEZI</name>
<reference evidence="3" key="1">
    <citation type="submission" date="2021-07" db="EMBL/GenBank/DDBJ databases">
        <title>Elsinoe batatas strain:CRI-CJ2 Genome sequencing and assembly.</title>
        <authorList>
            <person name="Huang L."/>
        </authorList>
    </citation>
    <scope>NUCLEOTIDE SEQUENCE</scope>
    <source>
        <strain evidence="3">CRI-CJ2</strain>
    </source>
</reference>
<evidence type="ECO:0000259" key="2">
    <source>
        <dbReference type="PROSITE" id="PS50404"/>
    </source>
</evidence>
<dbReference type="SFLD" id="SFLDG00358">
    <property type="entry name" value="Main_(cytGST)"/>
    <property type="match status" value="1"/>
</dbReference>
<dbReference type="PANTHER" id="PTHR44051">
    <property type="entry name" value="GLUTATHIONE S-TRANSFERASE-RELATED"/>
    <property type="match status" value="1"/>
</dbReference>
<dbReference type="PROSITE" id="PS50404">
    <property type="entry name" value="GST_NTER"/>
    <property type="match status" value="1"/>
</dbReference>
<dbReference type="EMBL" id="JAESVG020000002">
    <property type="protein sequence ID" value="KAG8629984.1"/>
    <property type="molecule type" value="Genomic_DNA"/>
</dbReference>
<sequence>MIITRTLPFNCFRKSALNTVPVFTATASSKLLPSAQISPRCYTMSTEASDQPKIVLHWLEKSRAQRILWLLEECRVPYEIKTYKRVNQLAPPELKKIHPLGKSPIVTVQAPGQAEPLVLAESAFITEYLAEHFAKHLIPAQYKDGQDGKVGQETESWLRYRYFMHYAEGSFMSMLVTRYIVGALAGPQVPFFIKPITRAIVGKMNSMLFDPNMKTTFEFLESQIASSPDGGEFLCGKTMTGADILMSFPLVAVRDSMGGGLEKAKYPKLTEYVARLEKTDGYQASIKKAEEALGEKYSVL</sequence>
<organism evidence="3 4">
    <name type="scientific">Elsinoe batatas</name>
    <dbReference type="NCBI Taxonomy" id="2601811"/>
    <lineage>
        <taxon>Eukaryota</taxon>
        <taxon>Fungi</taxon>
        <taxon>Dikarya</taxon>
        <taxon>Ascomycota</taxon>
        <taxon>Pezizomycotina</taxon>
        <taxon>Dothideomycetes</taxon>
        <taxon>Dothideomycetidae</taxon>
        <taxon>Myriangiales</taxon>
        <taxon>Elsinoaceae</taxon>
        <taxon>Elsinoe</taxon>
    </lineage>
</organism>
<dbReference type="SUPFAM" id="SSF47616">
    <property type="entry name" value="GST C-terminal domain-like"/>
    <property type="match status" value="1"/>
</dbReference>
<protein>
    <recommendedName>
        <fullName evidence="2">GST N-terminal domain-containing protein</fullName>
    </recommendedName>
</protein>
<dbReference type="Gene3D" id="3.40.30.10">
    <property type="entry name" value="Glutaredoxin"/>
    <property type="match status" value="1"/>
</dbReference>
<dbReference type="InterPro" id="IPR004046">
    <property type="entry name" value="GST_C"/>
</dbReference>
<dbReference type="InterPro" id="IPR040079">
    <property type="entry name" value="Glutathione_S-Trfase"/>
</dbReference>
<comment type="caution">
    <text evidence="3">The sequence shown here is derived from an EMBL/GenBank/DDBJ whole genome shotgun (WGS) entry which is preliminary data.</text>
</comment>
<dbReference type="Pfam" id="PF14497">
    <property type="entry name" value="GST_C_3"/>
    <property type="match status" value="1"/>
</dbReference>
<dbReference type="InterPro" id="IPR036282">
    <property type="entry name" value="Glutathione-S-Trfase_C_sf"/>
</dbReference>
<evidence type="ECO:0000313" key="4">
    <source>
        <dbReference type="Proteomes" id="UP000809789"/>
    </source>
</evidence>
<dbReference type="Pfam" id="PF02798">
    <property type="entry name" value="GST_N"/>
    <property type="match status" value="1"/>
</dbReference>
<dbReference type="SFLD" id="SFLDS00019">
    <property type="entry name" value="Glutathione_Transferase_(cytos"/>
    <property type="match status" value="1"/>
</dbReference>
<dbReference type="Proteomes" id="UP000809789">
    <property type="component" value="Unassembled WGS sequence"/>
</dbReference>
<accession>A0A8K0PLI5</accession>
<dbReference type="CDD" id="cd03046">
    <property type="entry name" value="GST_N_GTT1_like"/>
    <property type="match status" value="1"/>
</dbReference>
<dbReference type="OrthoDB" id="2098326at2759"/>
<gene>
    <name evidence="3" type="ORF">KVT40_001603</name>
</gene>
<dbReference type="InterPro" id="IPR004045">
    <property type="entry name" value="Glutathione_S-Trfase_N"/>
</dbReference>
<dbReference type="CDD" id="cd03189">
    <property type="entry name" value="GST_C_GTT1_like"/>
    <property type="match status" value="1"/>
</dbReference>
<evidence type="ECO:0000313" key="3">
    <source>
        <dbReference type="EMBL" id="KAG8629984.1"/>
    </source>
</evidence>
<dbReference type="AlphaFoldDB" id="A0A8K0PLI5"/>
<evidence type="ECO:0000256" key="1">
    <source>
        <dbReference type="ARBA" id="ARBA00007409"/>
    </source>
</evidence>
<dbReference type="SUPFAM" id="SSF52833">
    <property type="entry name" value="Thioredoxin-like"/>
    <property type="match status" value="1"/>
</dbReference>
<dbReference type="PANTHER" id="PTHR44051:SF9">
    <property type="entry name" value="GLUTATHIONE S-TRANSFERASE 1"/>
    <property type="match status" value="1"/>
</dbReference>
<dbReference type="InterPro" id="IPR036249">
    <property type="entry name" value="Thioredoxin-like_sf"/>
</dbReference>
<keyword evidence="4" id="KW-1185">Reference proteome</keyword>
<comment type="similarity">
    <text evidence="1">Belongs to the GST superfamily.</text>
</comment>
<feature type="domain" description="GST N-terminal" evidence="2">
    <location>
        <begin position="51"/>
        <end position="137"/>
    </location>
</feature>
<proteinExistence type="inferred from homology"/>